<keyword evidence="1" id="KW-0812">Transmembrane</keyword>
<proteinExistence type="inferred from homology"/>
<evidence type="ECO:0000256" key="3">
    <source>
        <dbReference type="ARBA" id="ARBA00022801"/>
    </source>
</evidence>
<evidence type="ECO:0000256" key="8">
    <source>
        <dbReference type="PROSITE-ProRule" id="PRU01052"/>
    </source>
</evidence>
<dbReference type="GO" id="GO:0003924">
    <property type="term" value="F:GTPase activity"/>
    <property type="evidence" value="ECO:0007669"/>
    <property type="project" value="TreeGrafter"/>
</dbReference>
<reference evidence="12" key="1">
    <citation type="journal article" date="2018" name="Nat. Microbiol.">
        <title>Leveraging single-cell genomics to expand the fungal tree of life.</title>
        <authorList>
            <person name="Ahrendt S.R."/>
            <person name="Quandt C.A."/>
            <person name="Ciobanu D."/>
            <person name="Clum A."/>
            <person name="Salamov A."/>
            <person name="Andreopoulos B."/>
            <person name="Cheng J.F."/>
            <person name="Woyke T."/>
            <person name="Pelin A."/>
            <person name="Henrissat B."/>
            <person name="Reynolds N.K."/>
            <person name="Benny G.L."/>
            <person name="Smith M.E."/>
            <person name="James T.Y."/>
            <person name="Grigoriev I.V."/>
        </authorList>
    </citation>
    <scope>NUCLEOTIDE SEQUENCE [LARGE SCALE GENOMIC DNA]</scope>
    <source>
        <strain evidence="12">RSA 1356</strain>
    </source>
</reference>
<dbReference type="InterPro" id="IPR008803">
    <property type="entry name" value="RHD3/Sey1"/>
</dbReference>
<dbReference type="GO" id="GO:0005525">
    <property type="term" value="F:GTP binding"/>
    <property type="evidence" value="ECO:0007669"/>
    <property type="project" value="UniProtKB-KW"/>
</dbReference>
<accession>A0A4V1IX73</accession>
<keyword evidence="12" id="KW-1185">Reference proteome</keyword>
<dbReference type="OrthoDB" id="1597724at2759"/>
<evidence type="ECO:0000313" key="12">
    <source>
        <dbReference type="Proteomes" id="UP000271241"/>
    </source>
</evidence>
<keyword evidence="9" id="KW-0175">Coiled coil</keyword>
<keyword evidence="3" id="KW-0378">Hydrolase</keyword>
<keyword evidence="7" id="KW-0472">Membrane</keyword>
<dbReference type="Gene3D" id="3.40.50.300">
    <property type="entry name" value="P-loop containing nucleotide triphosphate hydrolases"/>
    <property type="match status" value="1"/>
</dbReference>
<keyword evidence="6" id="KW-0342">GTP-binding</keyword>
<evidence type="ECO:0000259" key="10">
    <source>
        <dbReference type="PROSITE" id="PS51715"/>
    </source>
</evidence>
<keyword evidence="2" id="KW-0547">Nucleotide-binding</keyword>
<name>A0A4V1IX73_9FUNG</name>
<dbReference type="InterPro" id="IPR027417">
    <property type="entry name" value="P-loop_NTPase"/>
</dbReference>
<dbReference type="Pfam" id="PF05879">
    <property type="entry name" value="RHD3_GTPase"/>
    <property type="match status" value="1"/>
</dbReference>
<comment type="similarity">
    <text evidence="8">Belongs to the TRAFAC class dynamin-like GTPase superfamily. GB1/RHD3 GTPase family.</text>
</comment>
<dbReference type="InterPro" id="IPR030386">
    <property type="entry name" value="G_GB1_RHD3_dom"/>
</dbReference>
<evidence type="ECO:0000256" key="7">
    <source>
        <dbReference type="ARBA" id="ARBA00023136"/>
    </source>
</evidence>
<dbReference type="PROSITE" id="PS51715">
    <property type="entry name" value="G_GB1_RHD3"/>
    <property type="match status" value="1"/>
</dbReference>
<evidence type="ECO:0000256" key="1">
    <source>
        <dbReference type="ARBA" id="ARBA00022692"/>
    </source>
</evidence>
<dbReference type="EMBL" id="KZ992473">
    <property type="protein sequence ID" value="RKP10059.1"/>
    <property type="molecule type" value="Genomic_DNA"/>
</dbReference>
<evidence type="ECO:0000256" key="6">
    <source>
        <dbReference type="ARBA" id="ARBA00023134"/>
    </source>
</evidence>
<evidence type="ECO:0000256" key="2">
    <source>
        <dbReference type="ARBA" id="ARBA00022741"/>
    </source>
</evidence>
<dbReference type="InterPro" id="IPR046758">
    <property type="entry name" value="Sey1/RHD3-like_3HB"/>
</dbReference>
<evidence type="ECO:0000256" key="5">
    <source>
        <dbReference type="ARBA" id="ARBA00022989"/>
    </source>
</evidence>
<dbReference type="SUPFAM" id="SSF52540">
    <property type="entry name" value="P-loop containing nucleoside triphosphate hydrolases"/>
    <property type="match status" value="1"/>
</dbReference>
<evidence type="ECO:0000256" key="9">
    <source>
        <dbReference type="SAM" id="Coils"/>
    </source>
</evidence>
<sequence>MDDTSTIQLTDGLGPLIDTSQHISDDWGLAGCELDYHVVAVCGSPCTGKSTLLDALFGTNFSTTGAASGQPQMERGIWMGKCAEANILVMDVKNVDSQEHDQDKPFERRNALFSLATAEVLVVSMYEATIGLYNRANIELFKTVFEANLRLSEDNESRKTLLFFAVRDYTGQTPLHFHESKLRENMTKIWGNVAKPESLENSSFSDFFDCTVAGLPPKPFVPDQFDEAVDRLRLRFTDPNDSSYVFKPCYHRGIPIDGFSRYASGIWAMLTDEMLSISVQQMLLAGHHCMDLFPEAEIELEQSISAIKAQIDDGEVVDGLGSLMENACGEVIAMFDAKVKHYQHDVCKEMRGRLYEALCEKLTPLIRIQLRAVAAQISDQFVDKIEPLRAGSIAEFIESSKEMISDSLDDFEIMINDMLINGMQSSFDEERNDLSEDLFKTVEQYCEMNSERLAVEEEIRRQEEENKQRENEHMEEMCRQEEEYMQRESEHMEQVRKQEKEHGKEAEHMQNAHGQEANYKEMERAEWKCVEKKEPERTAILATLWTTMVAYVFSLLAHLAGSKYMAEMAVESLECQDCAGVVFRKSDLPEARLEQLRAVNAKQFATSRQVSSEELRQAIDAWMDSSRQEGEPKGGRLECVINPGNKSGYIVFPSVAIASRSVERGIPLHEGVVYFGEIPVPGITDVVILDCQLATENEVEEALHAAMPAMNVEIVSLRRRCATDGVYEWWYGTWEATIRGDADDTPSSINLWVNTMRFASLLGIAIVAALANLAQARLPVGTAPSVSYELGASVNNDLVNLHPRFEIVQPEGTLPYFETDALGRQTGIKFRTANGTLIRQVKAYRFKNDQIDCFYFQDFPSANSPAVSVGDIMVRYSLMRQLPVRYQIYKTGEYQDDITIRYGFANNSNEITRRPGNGRPGVRVKGAVPWNGRDINIGHVSQMPALNF</sequence>
<evidence type="ECO:0000313" key="11">
    <source>
        <dbReference type="EMBL" id="RKP10059.1"/>
    </source>
</evidence>
<dbReference type="GO" id="GO:0016320">
    <property type="term" value="P:endoplasmic reticulum membrane fusion"/>
    <property type="evidence" value="ECO:0007669"/>
    <property type="project" value="TreeGrafter"/>
</dbReference>
<keyword evidence="5" id="KW-1133">Transmembrane helix</keyword>
<evidence type="ECO:0000256" key="4">
    <source>
        <dbReference type="ARBA" id="ARBA00022824"/>
    </source>
</evidence>
<dbReference type="Pfam" id="PF20428">
    <property type="entry name" value="Sey1_3HB"/>
    <property type="match status" value="1"/>
</dbReference>
<feature type="coiled-coil region" evidence="9">
    <location>
        <begin position="452"/>
        <end position="512"/>
    </location>
</feature>
<keyword evidence="4" id="KW-0256">Endoplasmic reticulum</keyword>
<dbReference type="GO" id="GO:0005783">
    <property type="term" value="C:endoplasmic reticulum"/>
    <property type="evidence" value="ECO:0007669"/>
    <property type="project" value="TreeGrafter"/>
</dbReference>
<dbReference type="AlphaFoldDB" id="A0A4V1IX73"/>
<dbReference type="PANTHER" id="PTHR45923">
    <property type="entry name" value="PROTEIN SEY1"/>
    <property type="match status" value="1"/>
</dbReference>
<dbReference type="PANTHER" id="PTHR45923:SF2">
    <property type="entry name" value="PROTEIN SEY1"/>
    <property type="match status" value="1"/>
</dbReference>
<dbReference type="Proteomes" id="UP000271241">
    <property type="component" value="Unassembled WGS sequence"/>
</dbReference>
<gene>
    <name evidence="11" type="ORF">THASP1DRAFT_28176</name>
</gene>
<feature type="domain" description="GB1/RHD3-type G" evidence="10">
    <location>
        <begin position="33"/>
        <end position="250"/>
    </location>
</feature>
<organism evidence="11 12">
    <name type="scientific">Thamnocephalis sphaerospora</name>
    <dbReference type="NCBI Taxonomy" id="78915"/>
    <lineage>
        <taxon>Eukaryota</taxon>
        <taxon>Fungi</taxon>
        <taxon>Fungi incertae sedis</taxon>
        <taxon>Zoopagomycota</taxon>
        <taxon>Zoopagomycotina</taxon>
        <taxon>Zoopagomycetes</taxon>
        <taxon>Zoopagales</taxon>
        <taxon>Sigmoideomycetaceae</taxon>
        <taxon>Thamnocephalis</taxon>
    </lineage>
</organism>
<protein>
    <submittedName>
        <fullName evidence="11">Root hair defective 3 GTP-binding protein-domain-containing protein</fullName>
    </submittedName>
</protein>